<sequence length="298" mass="34321">MKARYSRKYFGRGKGVVAYTLLCNHVPLNGYLVGAHEYEAHHVFDIWYRNTSDIVPTAITGDMHSINKANFAILYWFGSRFEPRFTNLDDQLQELYCIDDPTLYEKCLIQPIGQIDRQLITSEKANIDQIVATLGLKEITQGSLIRKLCTYSQENPTRRAIFEFDKLIRTIYTLRYLRDPQLERNVHRSQNRLESYHQLRSTIAQVDGKKELTGRTDIEIEISNQCARLIANVIIFYNSAILSHLLTKWEASGNAKALARLTQISPAAWRHILLNGHYTFQSDNKIDLDALIAGLELE</sequence>
<organism evidence="2 3">
    <name type="scientific">Paraburkholderia aspalathi</name>
    <dbReference type="NCBI Taxonomy" id="1324617"/>
    <lineage>
        <taxon>Bacteria</taxon>
        <taxon>Pseudomonadati</taxon>
        <taxon>Pseudomonadota</taxon>
        <taxon>Betaproteobacteria</taxon>
        <taxon>Burkholderiales</taxon>
        <taxon>Burkholderiaceae</taxon>
        <taxon>Paraburkholderia</taxon>
    </lineage>
</organism>
<evidence type="ECO:0000259" key="1">
    <source>
        <dbReference type="Pfam" id="PF01526"/>
    </source>
</evidence>
<evidence type="ECO:0000313" key="3">
    <source>
        <dbReference type="Proteomes" id="UP000674425"/>
    </source>
</evidence>
<protein>
    <submittedName>
        <fullName evidence="2">Tn3 family transposase ISPsy30</fullName>
    </submittedName>
</protein>
<dbReference type="Proteomes" id="UP000674425">
    <property type="component" value="Unassembled WGS sequence"/>
</dbReference>
<feature type="domain" description="Tn3 transposase DDE" evidence="1">
    <location>
        <begin position="2"/>
        <end position="278"/>
    </location>
</feature>
<gene>
    <name evidence="2" type="ORF">R69658_07894</name>
</gene>
<keyword evidence="3" id="KW-1185">Reference proteome</keyword>
<dbReference type="InterPro" id="IPR002513">
    <property type="entry name" value="Tn3_Tnp_DDE_dom"/>
</dbReference>
<dbReference type="EMBL" id="CAJNAU010000206">
    <property type="protein sequence ID" value="CAE6866523.1"/>
    <property type="molecule type" value="Genomic_DNA"/>
</dbReference>
<evidence type="ECO:0000313" key="2">
    <source>
        <dbReference type="EMBL" id="CAE6866523.1"/>
    </source>
</evidence>
<reference evidence="2 3" key="1">
    <citation type="submission" date="2021-02" db="EMBL/GenBank/DDBJ databases">
        <authorList>
            <person name="Vanwijnsberghe S."/>
        </authorList>
    </citation>
    <scope>NUCLEOTIDE SEQUENCE [LARGE SCALE GENOMIC DNA]</scope>
    <source>
        <strain evidence="2 3">R-69658</strain>
    </source>
</reference>
<comment type="caution">
    <text evidence="2">The sequence shown here is derived from an EMBL/GenBank/DDBJ whole genome shotgun (WGS) entry which is preliminary data.</text>
</comment>
<dbReference type="Pfam" id="PF01526">
    <property type="entry name" value="DDE_Tnp_Tn3"/>
    <property type="match status" value="1"/>
</dbReference>
<proteinExistence type="predicted"/>
<accession>A0ABN7NHH3</accession>
<name>A0ABN7NHH3_9BURK</name>